<dbReference type="GO" id="GO:0032787">
    <property type="term" value="P:monocarboxylic acid metabolic process"/>
    <property type="evidence" value="ECO:0007669"/>
    <property type="project" value="UniProtKB-ARBA"/>
</dbReference>
<protein>
    <submittedName>
        <fullName evidence="2">Short chain dehydrogenase</fullName>
    </submittedName>
</protein>
<sequence>MTQLTGLNGKRVLVTAAASGIGLSIASSFSMAGAKVCVCDNDATVVAGLEEEHADLHACVTDVSQPAQVEDLFNEIESRFGGLDILVNNAGIGGPVGRLETVLESEWVKTIEVNLLAAYYCCRHAIPLLEMAAGGSIVNLSSSAGLYGPPNRTPYVSSKWGLIGLTKSLAAELGGRNIRVNAICPGSVEGERIDRIIAAEAGLRGVDQNTVKEEFVDSSSMKVFIDKEDVAALVIFLCSEQGRYISGQAIGLDGNTEVKW</sequence>
<dbReference type="InterPro" id="IPR036291">
    <property type="entry name" value="NAD(P)-bd_dom_sf"/>
</dbReference>
<dbReference type="NCBIfam" id="NF009466">
    <property type="entry name" value="PRK12826.1-2"/>
    <property type="match status" value="1"/>
</dbReference>
<dbReference type="AlphaFoldDB" id="A0A160TU49"/>
<dbReference type="PROSITE" id="PS00061">
    <property type="entry name" value="ADH_SHORT"/>
    <property type="match status" value="1"/>
</dbReference>
<name>A0A160TU49_9ZZZZ</name>
<proteinExistence type="inferred from homology"/>
<dbReference type="PANTHER" id="PTHR42879:SF2">
    <property type="entry name" value="3-OXOACYL-[ACYL-CARRIER-PROTEIN] REDUCTASE FABG"/>
    <property type="match status" value="1"/>
</dbReference>
<dbReference type="InterPro" id="IPR002347">
    <property type="entry name" value="SDR_fam"/>
</dbReference>
<dbReference type="PRINTS" id="PR00081">
    <property type="entry name" value="GDHRDH"/>
</dbReference>
<dbReference type="EMBL" id="CZRL01000099">
    <property type="protein sequence ID" value="CUS53949.1"/>
    <property type="molecule type" value="Genomic_DNA"/>
</dbReference>
<dbReference type="SUPFAM" id="SSF51735">
    <property type="entry name" value="NAD(P)-binding Rossmann-fold domains"/>
    <property type="match status" value="1"/>
</dbReference>
<evidence type="ECO:0000313" key="2">
    <source>
        <dbReference type="EMBL" id="CUS53949.1"/>
    </source>
</evidence>
<dbReference type="Pfam" id="PF13561">
    <property type="entry name" value="adh_short_C2"/>
    <property type="match status" value="1"/>
</dbReference>
<gene>
    <name evidence="2" type="ORF">MGWOODY_XGa22</name>
</gene>
<reference evidence="2" key="1">
    <citation type="submission" date="2015-10" db="EMBL/GenBank/DDBJ databases">
        <authorList>
            <person name="Gilbert D.G."/>
        </authorList>
    </citation>
    <scope>NUCLEOTIDE SEQUENCE</scope>
</reference>
<comment type="similarity">
    <text evidence="1">Belongs to the short-chain dehydrogenases/reductases (SDR) family.</text>
</comment>
<dbReference type="InterPro" id="IPR020904">
    <property type="entry name" value="Sc_DH/Rdtase_CS"/>
</dbReference>
<organism evidence="2">
    <name type="scientific">hydrothermal vent metagenome</name>
    <dbReference type="NCBI Taxonomy" id="652676"/>
    <lineage>
        <taxon>unclassified sequences</taxon>
        <taxon>metagenomes</taxon>
        <taxon>ecological metagenomes</taxon>
    </lineage>
</organism>
<evidence type="ECO:0000256" key="1">
    <source>
        <dbReference type="ARBA" id="ARBA00006484"/>
    </source>
</evidence>
<dbReference type="InterPro" id="IPR050259">
    <property type="entry name" value="SDR"/>
</dbReference>
<dbReference type="CDD" id="cd05233">
    <property type="entry name" value="SDR_c"/>
    <property type="match status" value="1"/>
</dbReference>
<accession>A0A160TU49</accession>
<dbReference type="FunFam" id="3.40.50.720:FF:000084">
    <property type="entry name" value="Short-chain dehydrogenase reductase"/>
    <property type="match status" value="1"/>
</dbReference>
<dbReference type="Gene3D" id="3.40.50.720">
    <property type="entry name" value="NAD(P)-binding Rossmann-like Domain"/>
    <property type="match status" value="1"/>
</dbReference>
<dbReference type="PRINTS" id="PR00080">
    <property type="entry name" value="SDRFAMILY"/>
</dbReference>
<dbReference type="PANTHER" id="PTHR42879">
    <property type="entry name" value="3-OXOACYL-(ACYL-CARRIER-PROTEIN) REDUCTASE"/>
    <property type="match status" value="1"/>
</dbReference>